<feature type="compositionally biased region" description="Polar residues" evidence="1">
    <location>
        <begin position="31"/>
        <end position="46"/>
    </location>
</feature>
<keyword evidence="2" id="KW-1133">Transmembrane helix</keyword>
<feature type="region of interest" description="Disordered" evidence="1">
    <location>
        <begin position="31"/>
        <end position="50"/>
    </location>
</feature>
<protein>
    <submittedName>
        <fullName evidence="3">Uncharacterized protein</fullName>
    </submittedName>
</protein>
<feature type="transmembrane region" description="Helical" evidence="2">
    <location>
        <begin position="5"/>
        <end position="22"/>
    </location>
</feature>
<evidence type="ECO:0000256" key="1">
    <source>
        <dbReference type="SAM" id="MobiDB-lite"/>
    </source>
</evidence>
<sequence length="414" mass="45708">MNTIIIVAILFTIIGVCVYIYSKQASTPSLTPQTNAAPSSVTPASQPTNVTVGPTTPAPTAVFINGNFMPTAAASTTAPSSVSSNPSVTPTPLPIQDKSIINKVLVDVYNQYMLYDVYSKNSSVSTELNVLNNFDTTELYKFFSLMRDAYTKTFSTLARNRWNSYVNNQWNLYCSSVTRLLGVTYASVVIETQNVDPSQSNRILADVSYLNNQKLPTNYGLHSLITVQTSQCLNDDYTMYIGKINEDPIVISTHDVYNSFAKAYYNVIDNLANSWGKTAISKGLPKNYDSKYAWALYKLYLNLQADAIILAPNYSTLMTNFAQSSNNQINQIIGSSNSSNSSDIDILNMRDIAIMYSDYIHKLSSSYDNILNSVIKAFVGINASNIPVSTVSPTVNTYDALDLYRTKIQNQHAT</sequence>
<dbReference type="EMBL" id="MN740872">
    <property type="protein sequence ID" value="QHU16006.1"/>
    <property type="molecule type" value="Genomic_DNA"/>
</dbReference>
<name>A0A6C0KFU1_9ZZZZ</name>
<accession>A0A6C0KFU1</accession>
<keyword evidence="2" id="KW-0472">Membrane</keyword>
<proteinExistence type="predicted"/>
<reference evidence="3" key="1">
    <citation type="journal article" date="2020" name="Nature">
        <title>Giant virus diversity and host interactions through global metagenomics.</title>
        <authorList>
            <person name="Schulz F."/>
            <person name="Roux S."/>
            <person name="Paez-Espino D."/>
            <person name="Jungbluth S."/>
            <person name="Walsh D.A."/>
            <person name="Denef V.J."/>
            <person name="McMahon K.D."/>
            <person name="Konstantinidis K.T."/>
            <person name="Eloe-Fadrosh E.A."/>
            <person name="Kyrpides N.C."/>
            <person name="Woyke T."/>
        </authorList>
    </citation>
    <scope>NUCLEOTIDE SEQUENCE</scope>
    <source>
        <strain evidence="3">GVMAG-S-3300010158-109</strain>
    </source>
</reference>
<evidence type="ECO:0000313" key="3">
    <source>
        <dbReference type="EMBL" id="QHU16006.1"/>
    </source>
</evidence>
<dbReference type="AlphaFoldDB" id="A0A6C0KFU1"/>
<evidence type="ECO:0000256" key="2">
    <source>
        <dbReference type="SAM" id="Phobius"/>
    </source>
</evidence>
<organism evidence="3">
    <name type="scientific">viral metagenome</name>
    <dbReference type="NCBI Taxonomy" id="1070528"/>
    <lineage>
        <taxon>unclassified sequences</taxon>
        <taxon>metagenomes</taxon>
        <taxon>organismal metagenomes</taxon>
    </lineage>
</organism>
<keyword evidence="2" id="KW-0812">Transmembrane</keyword>